<dbReference type="GO" id="GO:0006564">
    <property type="term" value="P:L-serine biosynthetic process"/>
    <property type="evidence" value="ECO:0007669"/>
    <property type="project" value="UniProtKB-UniRule"/>
</dbReference>
<protein>
    <recommendedName>
        <fullName evidence="7">Phosphoserine phosphatase</fullName>
        <shortName evidence="7">PSP</shortName>
        <ecNumber evidence="7">3.1.3.3</ecNumber>
    </recommendedName>
</protein>
<dbReference type="InterPro" id="IPR036412">
    <property type="entry name" value="HAD-like_sf"/>
</dbReference>
<dbReference type="Gene3D" id="3.40.50.1000">
    <property type="entry name" value="HAD superfamily/HAD-like"/>
    <property type="match status" value="1"/>
</dbReference>
<dbReference type="Gene3D" id="3.30.465.10">
    <property type="match status" value="1"/>
</dbReference>
<dbReference type="FunFam" id="1.10.45.10:FF:000001">
    <property type="entry name" value="D-lactate dehydrogenase mitochondrial"/>
    <property type="match status" value="1"/>
</dbReference>
<dbReference type="NCBIfam" id="TIGR01549">
    <property type="entry name" value="HAD-SF-IA-v1"/>
    <property type="match status" value="1"/>
</dbReference>
<dbReference type="SFLD" id="SFLDS00003">
    <property type="entry name" value="Haloacid_Dehalogenase"/>
    <property type="match status" value="1"/>
</dbReference>
<dbReference type="Gene3D" id="1.20.120.710">
    <property type="entry name" value="Haloacid dehalogenase hydrolase-like domain"/>
    <property type="match status" value="1"/>
</dbReference>
<comment type="function">
    <text evidence="7">Catalyzes the last step of the phosphorylated serine biosynthetic pathway, i.e. dephosphorylation of O-phospho-L-serine to form L-serine.</text>
</comment>
<dbReference type="SUPFAM" id="SSF56784">
    <property type="entry name" value="HAD-like"/>
    <property type="match status" value="1"/>
</dbReference>
<dbReference type="Proteomes" id="UP000789845">
    <property type="component" value="Unassembled WGS sequence"/>
</dbReference>
<dbReference type="InterPro" id="IPR016171">
    <property type="entry name" value="Vanillyl_alc_oxidase_C-sub2"/>
</dbReference>
<evidence type="ECO:0000256" key="1">
    <source>
        <dbReference type="ARBA" id="ARBA00001974"/>
    </source>
</evidence>
<evidence type="ECO:0000313" key="10">
    <source>
        <dbReference type="Proteomes" id="UP000789845"/>
    </source>
</evidence>
<comment type="caution">
    <text evidence="9">The sequence shown here is derived from an EMBL/GenBank/DDBJ whole genome shotgun (WGS) entry which is preliminary data.</text>
</comment>
<dbReference type="PANTHER" id="PTHR11748:SF111">
    <property type="entry name" value="D-LACTATE DEHYDROGENASE, MITOCHONDRIAL-RELATED"/>
    <property type="match status" value="1"/>
</dbReference>
<comment type="similarity">
    <text evidence="7">Belongs to the HAD-like hydrolase superfamily.</text>
</comment>
<evidence type="ECO:0000313" key="9">
    <source>
        <dbReference type="EMBL" id="CAG9607534.1"/>
    </source>
</evidence>
<dbReference type="Gene3D" id="3.30.70.2740">
    <property type="match status" value="1"/>
</dbReference>
<dbReference type="Gene3D" id="1.10.45.10">
    <property type="entry name" value="Vanillyl-alcohol Oxidase, Chain A, domain 4"/>
    <property type="match status" value="1"/>
</dbReference>
<dbReference type="GO" id="GO:0008720">
    <property type="term" value="F:D-lactate dehydrogenase (NAD+) activity"/>
    <property type="evidence" value="ECO:0007669"/>
    <property type="project" value="TreeGrafter"/>
</dbReference>
<dbReference type="SFLD" id="SFLDG01129">
    <property type="entry name" value="C1.5:_HAD__Beta-PGM__Phosphata"/>
    <property type="match status" value="1"/>
</dbReference>
<name>A0A9C7G7T6_9BACI</name>
<dbReference type="EC" id="3.1.3.3" evidence="7"/>
<reference evidence="9" key="1">
    <citation type="submission" date="2021-10" db="EMBL/GenBank/DDBJ databases">
        <authorList>
            <person name="Criscuolo A."/>
        </authorList>
    </citation>
    <scope>NUCLEOTIDE SEQUENCE</scope>
    <source>
        <strain evidence="9">CIP111885</strain>
    </source>
</reference>
<keyword evidence="7" id="KW-0460">Magnesium</keyword>
<organism evidence="9 10">
    <name type="scientific">Pseudoneobacillus rhizosphaerae</name>
    <dbReference type="NCBI Taxonomy" id="2880968"/>
    <lineage>
        <taxon>Bacteria</taxon>
        <taxon>Bacillati</taxon>
        <taxon>Bacillota</taxon>
        <taxon>Bacilli</taxon>
        <taxon>Bacillales</taxon>
        <taxon>Bacillaceae</taxon>
        <taxon>Pseudoneobacillus</taxon>
    </lineage>
</organism>
<proteinExistence type="inferred from homology"/>
<dbReference type="NCBIfam" id="TIGR01509">
    <property type="entry name" value="HAD-SF-IA-v3"/>
    <property type="match status" value="1"/>
</dbReference>
<evidence type="ECO:0000256" key="4">
    <source>
        <dbReference type="ARBA" id="ARBA00022827"/>
    </source>
</evidence>
<keyword evidence="10" id="KW-1185">Reference proteome</keyword>
<dbReference type="GO" id="GO:1903457">
    <property type="term" value="P:lactate catabolic process"/>
    <property type="evidence" value="ECO:0007669"/>
    <property type="project" value="TreeGrafter"/>
</dbReference>
<evidence type="ECO:0000256" key="6">
    <source>
        <dbReference type="ARBA" id="ARBA00023002"/>
    </source>
</evidence>
<dbReference type="AlphaFoldDB" id="A0A9C7G7T6"/>
<comment type="catalytic activity">
    <reaction evidence="7">
        <text>O-phospho-D-serine + H2O = D-serine + phosphate</text>
        <dbReference type="Rhea" id="RHEA:24873"/>
        <dbReference type="ChEBI" id="CHEBI:15377"/>
        <dbReference type="ChEBI" id="CHEBI:35247"/>
        <dbReference type="ChEBI" id="CHEBI:43474"/>
        <dbReference type="ChEBI" id="CHEBI:58680"/>
        <dbReference type="EC" id="3.1.3.3"/>
    </reaction>
</comment>
<dbReference type="Pfam" id="PF00702">
    <property type="entry name" value="Hydrolase"/>
    <property type="match status" value="1"/>
</dbReference>
<dbReference type="CDD" id="cd04305">
    <property type="entry name" value="HAD_Neu5Ac-Pase_like"/>
    <property type="match status" value="1"/>
</dbReference>
<dbReference type="SUPFAM" id="SSF56176">
    <property type="entry name" value="FAD-binding/transporter-associated domain-like"/>
    <property type="match status" value="1"/>
</dbReference>
<evidence type="ECO:0000256" key="2">
    <source>
        <dbReference type="ARBA" id="ARBA00008000"/>
    </source>
</evidence>
<sequence length="717" mass="79854">MIKAIFFDLDDTLIWDQMSVKEAFLATCRLAEERFGIDVNQLEEAVRESARNLYSSYETYEFTQMIGINPFEGLWGDFLDDHEDLKKLKNIVPSYRRAAWTLGLKKLGINDPDLAAELGERFPQERRRAPFVYEETFEVLDQLKNNYQLILITNGSPDLQHTKLSLTPKLIPYFDQIVISGDFGKGKPDPSIFEHALAQLSLQKEEVMMVGDNLMTDILGANRAGIKSVWINRHQKDRNEVIPTYEIQHLDELLTILKREGTKMNLTEELQKILSRDRVTSNLTILEQHGKDESYHQPALPDVVVFPENRDEVVKIMQFAHEHEIPVVPFGRGSSLEGHVIPYHGGISLDTSLMSKVLEIRPNDFLVKVQPGVTRTQLNLELKKHGLFFSVDPGADATLGGMAATNASGTSSVRYGVMRDQVRDLEVVLASGEVIHTGSLAAKSSSGYHLNGLFVGSEGTLGIFTELTLQVYGIPEVIMAARASFPSTDAAVQAVVGIRSTGIPIARVELVDAHSINQVNKHSGTSYEEQPTLFLEFHGNQAGLNQDVEFAKEIVTDYGCTNFVFETDSKSRNQLWDARHNLAYAFIHGAPGKKFMTTDVCVPIEELAGAIENTRLTINQFGFEGGIVGHVGDGNFHVVFMIDLDNEKEVQTAKELNAHIVDYALTRGGTCTGEHGVGVGKRIYQQKEHGNALETMRLIKKALDPKGILNPGKIFFD</sequence>
<dbReference type="EMBL" id="CAKJTG010000006">
    <property type="protein sequence ID" value="CAG9607534.1"/>
    <property type="molecule type" value="Genomic_DNA"/>
</dbReference>
<dbReference type="Pfam" id="PF02913">
    <property type="entry name" value="FAD-oxidase_C"/>
    <property type="match status" value="1"/>
</dbReference>
<keyword evidence="7" id="KW-0170">Cobalt</keyword>
<keyword evidence="7" id="KW-0028">Amino-acid biosynthesis</keyword>
<dbReference type="InterPro" id="IPR016169">
    <property type="entry name" value="FAD-bd_PCMH_sub2"/>
</dbReference>
<dbReference type="GO" id="GO:0071949">
    <property type="term" value="F:FAD binding"/>
    <property type="evidence" value="ECO:0007669"/>
    <property type="project" value="InterPro"/>
</dbReference>
<keyword evidence="7" id="KW-0718">Serine biosynthesis</keyword>
<feature type="domain" description="FAD-binding PCMH-type" evidence="8">
    <location>
        <begin position="297"/>
        <end position="474"/>
    </location>
</feature>
<dbReference type="InterPro" id="IPR036318">
    <property type="entry name" value="FAD-bd_PCMH-like_sf"/>
</dbReference>
<evidence type="ECO:0000256" key="3">
    <source>
        <dbReference type="ARBA" id="ARBA00022630"/>
    </source>
</evidence>
<dbReference type="GO" id="GO:0036424">
    <property type="term" value="F:L-phosphoserine phosphatase activity"/>
    <property type="evidence" value="ECO:0007669"/>
    <property type="project" value="UniProtKB-UniRule"/>
</dbReference>
<keyword evidence="6" id="KW-0560">Oxidoreductase</keyword>
<evidence type="ECO:0000256" key="7">
    <source>
        <dbReference type="HAMAP-Rule" id="MF_02240"/>
    </source>
</evidence>
<comment type="catalytic activity">
    <reaction evidence="7">
        <text>O-phospho-L-serine + H2O = L-serine + phosphate</text>
        <dbReference type="Rhea" id="RHEA:21208"/>
        <dbReference type="ChEBI" id="CHEBI:15377"/>
        <dbReference type="ChEBI" id="CHEBI:33384"/>
        <dbReference type="ChEBI" id="CHEBI:43474"/>
        <dbReference type="ChEBI" id="CHEBI:57524"/>
        <dbReference type="EC" id="3.1.3.3"/>
    </reaction>
</comment>
<dbReference type="InterPro" id="IPR016164">
    <property type="entry name" value="FAD-linked_Oxase-like_C"/>
</dbReference>
<dbReference type="Pfam" id="PF01565">
    <property type="entry name" value="FAD_binding_4"/>
    <property type="match status" value="1"/>
</dbReference>
<gene>
    <name evidence="9" type="primary">ppaX_2</name>
    <name evidence="9" type="ORF">NEOCIP111885_01226</name>
</gene>
<dbReference type="InterPro" id="IPR044266">
    <property type="entry name" value="PSP_YsaA"/>
</dbReference>
<dbReference type="InterPro" id="IPR016166">
    <property type="entry name" value="FAD-bd_PCMH"/>
</dbReference>
<evidence type="ECO:0000256" key="5">
    <source>
        <dbReference type="ARBA" id="ARBA00022946"/>
    </source>
</evidence>
<accession>A0A9C7G7T6</accession>
<comment type="cofactor">
    <cofactor evidence="1">
        <name>FAD</name>
        <dbReference type="ChEBI" id="CHEBI:57692"/>
    </cofactor>
</comment>
<comment type="pathway">
    <text evidence="7">Amino-acid biosynthesis; L-serine biosynthesis; L-serine from 3-phospho-D-glycerate: step 3/3.</text>
</comment>
<dbReference type="PANTHER" id="PTHR11748">
    <property type="entry name" value="D-LACTATE DEHYDROGENASE"/>
    <property type="match status" value="1"/>
</dbReference>
<dbReference type="InterPro" id="IPR006094">
    <property type="entry name" value="Oxid_FAD_bind_N"/>
</dbReference>
<dbReference type="InterPro" id="IPR006439">
    <property type="entry name" value="HAD-SF_hydro_IA"/>
</dbReference>
<dbReference type="FunFam" id="3.30.465.10:FF:000016">
    <property type="entry name" value="probable D-lactate dehydrogenase, mitochondrial"/>
    <property type="match status" value="1"/>
</dbReference>
<keyword evidence="3" id="KW-0285">Flavoprotein</keyword>
<dbReference type="HAMAP" id="MF_02240">
    <property type="entry name" value="PSP"/>
    <property type="match status" value="1"/>
</dbReference>
<dbReference type="GO" id="GO:0004458">
    <property type="term" value="F:D-lactate dehydrogenase (cytochrome) activity"/>
    <property type="evidence" value="ECO:0007669"/>
    <property type="project" value="TreeGrafter"/>
</dbReference>
<keyword evidence="5" id="KW-0809">Transit peptide</keyword>
<comment type="cofactor">
    <cofactor evidence="7">
        <name>Mg(2+)</name>
        <dbReference type="ChEBI" id="CHEBI:18420"/>
    </cofactor>
    <cofactor evidence="7">
        <name>Co(2+)</name>
        <dbReference type="ChEBI" id="CHEBI:48828"/>
    </cofactor>
</comment>
<evidence type="ECO:0000259" key="8">
    <source>
        <dbReference type="PROSITE" id="PS51387"/>
    </source>
</evidence>
<dbReference type="InterPro" id="IPR023214">
    <property type="entry name" value="HAD_sf"/>
</dbReference>
<dbReference type="PROSITE" id="PS51387">
    <property type="entry name" value="FAD_PCMH"/>
    <property type="match status" value="1"/>
</dbReference>
<keyword evidence="7 9" id="KW-0378">Hydrolase</keyword>
<dbReference type="SFLD" id="SFLDG01135">
    <property type="entry name" value="C1.5.6:_HAD__Beta-PGM__Phospha"/>
    <property type="match status" value="1"/>
</dbReference>
<dbReference type="FunFam" id="3.30.70.2740:FF:000001">
    <property type="entry name" value="D-lactate dehydrogenase mitochondrial"/>
    <property type="match status" value="1"/>
</dbReference>
<keyword evidence="4" id="KW-0274">FAD</keyword>
<comment type="similarity">
    <text evidence="2">Belongs to the FAD-binding oxidoreductase/transferase type 4 family.</text>
</comment>
<dbReference type="InterPro" id="IPR004113">
    <property type="entry name" value="FAD-bd_oxidored_4_C"/>
</dbReference>
<dbReference type="SUPFAM" id="SSF55103">
    <property type="entry name" value="FAD-linked oxidases, C-terminal domain"/>
    <property type="match status" value="1"/>
</dbReference>